<dbReference type="FunFam" id="3.20.20.20:FF:000006">
    <property type="entry name" value="Dihydropteroate synthase"/>
    <property type="match status" value="1"/>
</dbReference>
<evidence type="ECO:0000256" key="5">
    <source>
        <dbReference type="ARBA" id="ARBA00012458"/>
    </source>
</evidence>
<evidence type="ECO:0000259" key="13">
    <source>
        <dbReference type="PROSITE" id="PS50972"/>
    </source>
</evidence>
<protein>
    <recommendedName>
        <fullName evidence="6">Dihydropteroate synthase</fullName>
        <ecNumber evidence="5">2.5.1.15</ecNumber>
    </recommendedName>
    <alternativeName>
        <fullName evidence="11">Dihydropteroate pyrophosphorylase</fullName>
    </alternativeName>
</protein>
<dbReference type="Proteomes" id="UP000285138">
    <property type="component" value="Unassembled WGS sequence"/>
</dbReference>
<dbReference type="PROSITE" id="PS50972">
    <property type="entry name" value="PTERIN_BINDING"/>
    <property type="match status" value="1"/>
</dbReference>
<dbReference type="GO" id="GO:0046872">
    <property type="term" value="F:metal ion binding"/>
    <property type="evidence" value="ECO:0007669"/>
    <property type="project" value="UniProtKB-KW"/>
</dbReference>
<evidence type="ECO:0000256" key="9">
    <source>
        <dbReference type="ARBA" id="ARBA00022842"/>
    </source>
</evidence>
<dbReference type="EC" id="2.5.1.15" evidence="5"/>
<evidence type="ECO:0000256" key="6">
    <source>
        <dbReference type="ARBA" id="ARBA00016919"/>
    </source>
</evidence>
<dbReference type="Gene3D" id="3.20.20.20">
    <property type="entry name" value="Dihydropteroate synthase-like"/>
    <property type="match status" value="1"/>
</dbReference>
<dbReference type="CDD" id="cd00739">
    <property type="entry name" value="DHPS"/>
    <property type="match status" value="1"/>
</dbReference>
<dbReference type="InterPro" id="IPR000489">
    <property type="entry name" value="Pterin-binding_dom"/>
</dbReference>
<sequence length="405" mass="45328">MIKARVLSPHSREDIRQEIGKIGADKAGREIMVNKGQFFLIKVYNVPLKGAILIKQEMLSKGGEAAVAREVGSLTPDRSDLLLMGTLKQFRLFIKKLKLQPFQLKEVARELEEALGKYNRHHFLGDKRENLLYLGDKTFKLGERTLIMGILNVTPDSFSDGGEFFDLDRALEHARAMVKEGIDILDIGGESTRPQAEPISEEEELRRVMPLLEKLTGELEVPISIDTYKAPVAEKALKLGAQMVNDVWGLKADPELAEVAARYQVPVCLMHNRKKARYNDLMTEVTDDLRESVNIALKAGVKEENIILDPGIGFGKTLEHNLGVMYHLEEVVAMGYPLLLGTSRKSMIGKVLDLPAGERLEGTASTIAYGITRGVDIVRVHDIKYMKRVVDMTDAMVRRPQQVLD</sequence>
<evidence type="ECO:0000313" key="15">
    <source>
        <dbReference type="Proteomes" id="UP000285138"/>
    </source>
</evidence>
<dbReference type="NCBIfam" id="TIGR01496">
    <property type="entry name" value="DHPS"/>
    <property type="match status" value="1"/>
</dbReference>
<dbReference type="GO" id="GO:0005829">
    <property type="term" value="C:cytosol"/>
    <property type="evidence" value="ECO:0007669"/>
    <property type="project" value="TreeGrafter"/>
</dbReference>
<accession>A0A424YC85</accession>
<name>A0A424YC85_9FIRM</name>
<evidence type="ECO:0000256" key="11">
    <source>
        <dbReference type="ARBA" id="ARBA00030193"/>
    </source>
</evidence>
<evidence type="ECO:0000256" key="8">
    <source>
        <dbReference type="ARBA" id="ARBA00022723"/>
    </source>
</evidence>
<dbReference type="SUPFAM" id="SSF51717">
    <property type="entry name" value="Dihydropteroate synthetase-like"/>
    <property type="match status" value="1"/>
</dbReference>
<comment type="caution">
    <text evidence="14">The sequence shown here is derived from an EMBL/GenBank/DDBJ whole genome shotgun (WGS) entry which is preliminary data.</text>
</comment>
<comment type="pathway">
    <text evidence="3">Cofactor biosynthesis; tetrahydrofolate biosynthesis; 7,8-dihydrofolate from 2-amino-4-hydroxy-6-hydroxymethyl-7,8-dihydropteridine diphosphate and 4-aminobenzoate: step 1/2.</text>
</comment>
<dbReference type="GO" id="GO:0004156">
    <property type="term" value="F:dihydropteroate synthase activity"/>
    <property type="evidence" value="ECO:0007669"/>
    <property type="project" value="UniProtKB-EC"/>
</dbReference>
<organism evidence="14 15">
    <name type="scientific">Candidatus Syntrophonatronum acetioxidans</name>
    <dbReference type="NCBI Taxonomy" id="1795816"/>
    <lineage>
        <taxon>Bacteria</taxon>
        <taxon>Bacillati</taxon>
        <taxon>Bacillota</taxon>
        <taxon>Clostridia</taxon>
        <taxon>Eubacteriales</taxon>
        <taxon>Syntrophomonadaceae</taxon>
        <taxon>Candidatus Syntrophonatronum</taxon>
    </lineage>
</organism>
<comment type="cofactor">
    <cofactor evidence="2">
        <name>Mg(2+)</name>
        <dbReference type="ChEBI" id="CHEBI:18420"/>
    </cofactor>
</comment>
<dbReference type="InterPro" id="IPR045031">
    <property type="entry name" value="DHP_synth-like"/>
</dbReference>
<keyword evidence="10" id="KW-0289">Folate biosynthesis</keyword>
<dbReference type="GO" id="GO:0046654">
    <property type="term" value="P:tetrahydrofolate biosynthetic process"/>
    <property type="evidence" value="ECO:0007669"/>
    <property type="project" value="UniProtKB-UniPathway"/>
</dbReference>
<evidence type="ECO:0000313" key="14">
    <source>
        <dbReference type="EMBL" id="RQD74352.1"/>
    </source>
</evidence>
<evidence type="ECO:0000256" key="4">
    <source>
        <dbReference type="ARBA" id="ARBA00009503"/>
    </source>
</evidence>
<evidence type="ECO:0000256" key="10">
    <source>
        <dbReference type="ARBA" id="ARBA00022909"/>
    </source>
</evidence>
<dbReference type="Pfam" id="PF00809">
    <property type="entry name" value="Pterin_bind"/>
    <property type="match status" value="1"/>
</dbReference>
<keyword evidence="7 14" id="KW-0808">Transferase</keyword>
<evidence type="ECO:0000256" key="2">
    <source>
        <dbReference type="ARBA" id="ARBA00001946"/>
    </source>
</evidence>
<proteinExistence type="inferred from homology"/>
<evidence type="ECO:0000256" key="12">
    <source>
        <dbReference type="ARBA" id="ARBA00053449"/>
    </source>
</evidence>
<feature type="domain" description="Pterin-binding" evidence="13">
    <location>
        <begin position="145"/>
        <end position="391"/>
    </location>
</feature>
<gene>
    <name evidence="14" type="primary">folP</name>
    <name evidence="14" type="ORF">D5R97_07925</name>
</gene>
<reference evidence="14 15" key="1">
    <citation type="submission" date="2018-08" db="EMBL/GenBank/DDBJ databases">
        <title>The metabolism and importance of syntrophic acetate oxidation coupled to methane or sulfide production in haloalkaline environments.</title>
        <authorList>
            <person name="Timmers P.H.A."/>
            <person name="Vavourakis C.D."/>
            <person name="Sorokin D.Y."/>
            <person name="Sinninghe Damste J.S."/>
            <person name="Muyzer G."/>
            <person name="Stams A.J.M."/>
            <person name="Plugge C.M."/>
        </authorList>
    </citation>
    <scope>NUCLEOTIDE SEQUENCE [LARGE SCALE GENOMIC DNA]</scope>
    <source>
        <strain evidence="14">MSAO_Bac1</strain>
    </source>
</reference>
<dbReference type="EMBL" id="QZAA01000209">
    <property type="protein sequence ID" value="RQD74352.1"/>
    <property type="molecule type" value="Genomic_DNA"/>
</dbReference>
<dbReference type="PROSITE" id="PS00792">
    <property type="entry name" value="DHPS_1"/>
    <property type="match status" value="1"/>
</dbReference>
<comment type="similarity">
    <text evidence="4">Belongs to the DHPS family.</text>
</comment>
<dbReference type="GO" id="GO:0046656">
    <property type="term" value="P:folic acid biosynthetic process"/>
    <property type="evidence" value="ECO:0007669"/>
    <property type="project" value="UniProtKB-KW"/>
</dbReference>
<comment type="catalytic activity">
    <reaction evidence="1">
        <text>(7,8-dihydropterin-6-yl)methyl diphosphate + 4-aminobenzoate = 7,8-dihydropteroate + diphosphate</text>
        <dbReference type="Rhea" id="RHEA:19949"/>
        <dbReference type="ChEBI" id="CHEBI:17836"/>
        <dbReference type="ChEBI" id="CHEBI:17839"/>
        <dbReference type="ChEBI" id="CHEBI:33019"/>
        <dbReference type="ChEBI" id="CHEBI:72950"/>
        <dbReference type="EC" id="2.5.1.15"/>
    </reaction>
</comment>
<comment type="function">
    <text evidence="12">Catalyzes the condensation of para-aminobenzoate (pABA) with 6-hydroxymethyl-7,8-dihydropterin diphosphate (DHPt-PP) to form 7,8-dihydropteroate (H2Pte), the immediate precursor of folate derivatives.</text>
</comment>
<dbReference type="InterPro" id="IPR011005">
    <property type="entry name" value="Dihydropteroate_synth-like_sf"/>
</dbReference>
<dbReference type="InterPro" id="IPR006390">
    <property type="entry name" value="DHP_synth_dom"/>
</dbReference>
<keyword evidence="8" id="KW-0479">Metal-binding</keyword>
<evidence type="ECO:0000256" key="7">
    <source>
        <dbReference type="ARBA" id="ARBA00022679"/>
    </source>
</evidence>
<evidence type="ECO:0000256" key="1">
    <source>
        <dbReference type="ARBA" id="ARBA00000012"/>
    </source>
</evidence>
<dbReference type="UniPathway" id="UPA00077">
    <property type="reaction ID" value="UER00156"/>
</dbReference>
<dbReference type="PANTHER" id="PTHR20941">
    <property type="entry name" value="FOLATE SYNTHESIS PROTEINS"/>
    <property type="match status" value="1"/>
</dbReference>
<dbReference type="PANTHER" id="PTHR20941:SF1">
    <property type="entry name" value="FOLIC ACID SYNTHESIS PROTEIN FOL1"/>
    <property type="match status" value="1"/>
</dbReference>
<keyword evidence="9" id="KW-0460">Magnesium</keyword>
<evidence type="ECO:0000256" key="3">
    <source>
        <dbReference type="ARBA" id="ARBA00004763"/>
    </source>
</evidence>
<dbReference type="AlphaFoldDB" id="A0A424YC85"/>